<feature type="transmembrane region" description="Helical" evidence="5">
    <location>
        <begin position="276"/>
        <end position="296"/>
    </location>
</feature>
<sequence>MIWVEFLFYSAIIVYSAIKLAEYGDVIAIRTRLGGMLIGIILMAGATSLPELLTTINAISQGVPNLAAGNMFGSNMFNMFILGAMGLINIRTRILRKVARRHALTGALTILMICFAIFFVLADLEIKIGWVGIDSIILLFTYIAALLIIQKDSHTAHEIAEAQEDDFEGIPSLAAGLLGFALSTALLIIVMPALVGTSAEIAEITGLGTGFVGTTLVAIVTSLPEMITTIAAVRLGVYDMAVGNLFGSNMFNMFSLGISDVIMTKGLFMSVISDDFIIVGMLGLIMTALGLVGNLAKLERKFIIFEFDALALIVTYILGMGLIYLRGIAI</sequence>
<comment type="subcellular location">
    <subcellularLocation>
        <location evidence="1">Membrane</location>
        <topology evidence="1">Multi-pass membrane protein</topology>
    </subcellularLocation>
</comment>
<feature type="transmembrane region" description="Helical" evidence="5">
    <location>
        <begin position="36"/>
        <end position="59"/>
    </location>
</feature>
<dbReference type="OrthoDB" id="9794225at2"/>
<dbReference type="PANTHER" id="PTHR10846">
    <property type="entry name" value="SODIUM/POTASSIUM/CALCIUM EXCHANGER"/>
    <property type="match status" value="1"/>
</dbReference>
<dbReference type="EMBL" id="LGCL01000009">
    <property type="protein sequence ID" value="KPL79788.1"/>
    <property type="molecule type" value="Genomic_DNA"/>
</dbReference>
<dbReference type="InterPro" id="IPR044880">
    <property type="entry name" value="NCX_ion-bd_dom_sf"/>
</dbReference>
<dbReference type="InterPro" id="IPR004837">
    <property type="entry name" value="NaCa_Exmemb"/>
</dbReference>
<accession>A0A0P6XIT0</accession>
<evidence type="ECO:0000256" key="1">
    <source>
        <dbReference type="ARBA" id="ARBA00004141"/>
    </source>
</evidence>
<dbReference type="GO" id="GO:0008273">
    <property type="term" value="F:calcium, potassium:sodium antiporter activity"/>
    <property type="evidence" value="ECO:0007669"/>
    <property type="project" value="TreeGrafter"/>
</dbReference>
<keyword evidence="2 5" id="KW-0812">Transmembrane</keyword>
<dbReference type="Gene3D" id="1.20.1420.30">
    <property type="entry name" value="NCX, central ion-binding region"/>
    <property type="match status" value="1"/>
</dbReference>
<dbReference type="RefSeq" id="WP_075061319.1">
    <property type="nucleotide sequence ID" value="NZ_LGCL01000009.1"/>
</dbReference>
<proteinExistence type="predicted"/>
<feature type="transmembrane region" description="Helical" evidence="5">
    <location>
        <begin position="71"/>
        <end position="90"/>
    </location>
</feature>
<dbReference type="STRING" id="1134406.ADN00_02155"/>
<feature type="domain" description="Sodium/calcium exchanger membrane region" evidence="6">
    <location>
        <begin position="177"/>
        <end position="322"/>
    </location>
</feature>
<feature type="transmembrane region" description="Helical" evidence="5">
    <location>
        <begin position="303"/>
        <end position="325"/>
    </location>
</feature>
<keyword evidence="8" id="KW-1185">Reference proteome</keyword>
<feature type="domain" description="Sodium/calcium exchanger membrane region" evidence="6">
    <location>
        <begin position="3"/>
        <end position="148"/>
    </location>
</feature>
<feature type="transmembrane region" description="Helical" evidence="5">
    <location>
        <begin position="128"/>
        <end position="149"/>
    </location>
</feature>
<dbReference type="Pfam" id="PF01699">
    <property type="entry name" value="Na_Ca_ex"/>
    <property type="match status" value="2"/>
</dbReference>
<evidence type="ECO:0000313" key="8">
    <source>
        <dbReference type="Proteomes" id="UP000050417"/>
    </source>
</evidence>
<dbReference type="GO" id="GO:0005262">
    <property type="term" value="F:calcium channel activity"/>
    <property type="evidence" value="ECO:0007669"/>
    <property type="project" value="TreeGrafter"/>
</dbReference>
<feature type="transmembrane region" description="Helical" evidence="5">
    <location>
        <begin position="201"/>
        <end position="223"/>
    </location>
</feature>
<evidence type="ECO:0000259" key="6">
    <source>
        <dbReference type="Pfam" id="PF01699"/>
    </source>
</evidence>
<dbReference type="GO" id="GO:0005886">
    <property type="term" value="C:plasma membrane"/>
    <property type="evidence" value="ECO:0007669"/>
    <property type="project" value="TreeGrafter"/>
</dbReference>
<keyword evidence="3 5" id="KW-1133">Transmembrane helix</keyword>
<comment type="caution">
    <text evidence="7">The sequence shown here is derived from an EMBL/GenBank/DDBJ whole genome shotgun (WGS) entry which is preliminary data.</text>
</comment>
<protein>
    <recommendedName>
        <fullName evidence="6">Sodium/calcium exchanger membrane region domain-containing protein</fullName>
    </recommendedName>
</protein>
<evidence type="ECO:0000256" key="4">
    <source>
        <dbReference type="ARBA" id="ARBA00023136"/>
    </source>
</evidence>
<dbReference type="GO" id="GO:0006874">
    <property type="term" value="P:intracellular calcium ion homeostasis"/>
    <property type="evidence" value="ECO:0007669"/>
    <property type="project" value="TreeGrafter"/>
</dbReference>
<dbReference type="Proteomes" id="UP000050417">
    <property type="component" value="Unassembled WGS sequence"/>
</dbReference>
<evidence type="ECO:0000256" key="5">
    <source>
        <dbReference type="SAM" id="Phobius"/>
    </source>
</evidence>
<feature type="transmembrane region" description="Helical" evidence="5">
    <location>
        <begin position="6"/>
        <end position="24"/>
    </location>
</feature>
<evidence type="ECO:0000313" key="7">
    <source>
        <dbReference type="EMBL" id="KPL79788.1"/>
    </source>
</evidence>
<keyword evidence="4 5" id="KW-0472">Membrane</keyword>
<evidence type="ECO:0000256" key="3">
    <source>
        <dbReference type="ARBA" id="ARBA00022989"/>
    </source>
</evidence>
<dbReference type="AlphaFoldDB" id="A0A0P6XIT0"/>
<feature type="transmembrane region" description="Helical" evidence="5">
    <location>
        <begin position="235"/>
        <end position="256"/>
    </location>
</feature>
<feature type="transmembrane region" description="Helical" evidence="5">
    <location>
        <begin position="170"/>
        <end position="195"/>
    </location>
</feature>
<reference evidence="7 8" key="1">
    <citation type="submission" date="2015-07" db="EMBL/GenBank/DDBJ databases">
        <title>Genome sequence of Ornatilinea apprima DSM 23815.</title>
        <authorList>
            <person name="Hemp J."/>
            <person name="Ward L.M."/>
            <person name="Pace L.A."/>
            <person name="Fischer W.W."/>
        </authorList>
    </citation>
    <scope>NUCLEOTIDE SEQUENCE [LARGE SCALE GENOMIC DNA]</scope>
    <source>
        <strain evidence="7 8">P3M-1</strain>
    </source>
</reference>
<feature type="transmembrane region" description="Helical" evidence="5">
    <location>
        <begin position="102"/>
        <end position="122"/>
    </location>
</feature>
<evidence type="ECO:0000256" key="2">
    <source>
        <dbReference type="ARBA" id="ARBA00022692"/>
    </source>
</evidence>
<organism evidence="7 8">
    <name type="scientific">Ornatilinea apprima</name>
    <dbReference type="NCBI Taxonomy" id="1134406"/>
    <lineage>
        <taxon>Bacteria</taxon>
        <taxon>Bacillati</taxon>
        <taxon>Chloroflexota</taxon>
        <taxon>Anaerolineae</taxon>
        <taxon>Anaerolineales</taxon>
        <taxon>Anaerolineaceae</taxon>
        <taxon>Ornatilinea</taxon>
    </lineage>
</organism>
<name>A0A0P6XIT0_9CHLR</name>
<dbReference type="InterPro" id="IPR004481">
    <property type="entry name" value="K/Na/Ca-exchanger"/>
</dbReference>
<dbReference type="PANTHER" id="PTHR10846:SF8">
    <property type="entry name" value="INNER MEMBRANE PROTEIN YRBG"/>
    <property type="match status" value="1"/>
</dbReference>
<gene>
    <name evidence="7" type="ORF">ADN00_02155</name>
</gene>